<dbReference type="RefSeq" id="WP_132308058.1">
    <property type="nucleotide sequence ID" value="NZ_SMAR01000002.1"/>
</dbReference>
<dbReference type="GO" id="GO:0017168">
    <property type="term" value="F:5-oxoprolinase (ATP-hydrolyzing) activity"/>
    <property type="evidence" value="ECO:0007669"/>
    <property type="project" value="TreeGrafter"/>
</dbReference>
<proteinExistence type="predicted"/>
<feature type="domain" description="Hydantoinase/oxoprolinase N-terminal" evidence="2">
    <location>
        <begin position="3"/>
        <end position="177"/>
    </location>
</feature>
<keyword evidence="4" id="KW-1185">Reference proteome</keyword>
<evidence type="ECO:0000313" key="3">
    <source>
        <dbReference type="EMBL" id="TCT44588.1"/>
    </source>
</evidence>
<dbReference type="GO" id="GO:0005829">
    <property type="term" value="C:cytosol"/>
    <property type="evidence" value="ECO:0007669"/>
    <property type="project" value="TreeGrafter"/>
</dbReference>
<dbReference type="InterPro" id="IPR002821">
    <property type="entry name" value="Hydantoinase_A"/>
</dbReference>
<evidence type="ECO:0000259" key="1">
    <source>
        <dbReference type="Pfam" id="PF01968"/>
    </source>
</evidence>
<dbReference type="Pfam" id="PF01968">
    <property type="entry name" value="Hydantoinase_A"/>
    <property type="match status" value="1"/>
</dbReference>
<dbReference type="PANTHER" id="PTHR11365:SF23">
    <property type="entry name" value="HYPOTHETICAL 5-OXOPROLINASE (EUROFUNG)-RELATED"/>
    <property type="match status" value="1"/>
</dbReference>
<dbReference type="Pfam" id="PF05378">
    <property type="entry name" value="Hydant_A_N"/>
    <property type="match status" value="1"/>
</dbReference>
<dbReference type="Proteomes" id="UP000295097">
    <property type="component" value="Unassembled WGS sequence"/>
</dbReference>
<name>A0A4R3P215_9HYPH</name>
<dbReference type="AlphaFoldDB" id="A0A4R3P215"/>
<dbReference type="InterPro" id="IPR045079">
    <property type="entry name" value="Oxoprolinase-like"/>
</dbReference>
<dbReference type="OrthoDB" id="9759608at2"/>
<protein>
    <submittedName>
        <fullName evidence="3">N-methylhydantoinase A</fullName>
    </submittedName>
</protein>
<reference evidence="3 4" key="1">
    <citation type="submission" date="2019-03" db="EMBL/GenBank/DDBJ databases">
        <title>Freshwater and sediment microbial communities from various areas in North America, analyzing microbe dynamics in response to fracking.</title>
        <authorList>
            <person name="Lamendella R."/>
        </authorList>
    </citation>
    <scope>NUCLEOTIDE SEQUENCE [LARGE SCALE GENOMIC DNA]</scope>
    <source>
        <strain evidence="3 4">175.2</strain>
    </source>
</reference>
<evidence type="ECO:0000259" key="2">
    <source>
        <dbReference type="Pfam" id="PF05378"/>
    </source>
</evidence>
<dbReference type="EMBL" id="SMAR01000002">
    <property type="protein sequence ID" value="TCT44588.1"/>
    <property type="molecule type" value="Genomic_DNA"/>
</dbReference>
<dbReference type="PANTHER" id="PTHR11365">
    <property type="entry name" value="5-OXOPROLINASE RELATED"/>
    <property type="match status" value="1"/>
</dbReference>
<organism evidence="3 4">
    <name type="scientific">Martelella mediterranea</name>
    <dbReference type="NCBI Taxonomy" id="293089"/>
    <lineage>
        <taxon>Bacteria</taxon>
        <taxon>Pseudomonadati</taxon>
        <taxon>Pseudomonadota</taxon>
        <taxon>Alphaproteobacteria</taxon>
        <taxon>Hyphomicrobiales</taxon>
        <taxon>Aurantimonadaceae</taxon>
        <taxon>Martelella</taxon>
    </lineage>
</organism>
<sequence>MNRLAIDIGGTFTDIVLESGGLTSLKVLTTPQTPEVAAMEGASALLDASGVSFSSLSTVVHGTTLATNALIERRGARTALITTEGFRDVLEMAYERRFDQYDVDIELPEPLVPRELRLPVKERMDAYGQPLTEPDEAEIDRIADVLKRENVEAVAIGFLHSTANDAHERRVADWLSRRLDPEVTICLSSEVSPEIREYERFSTVCANAYVRPLMSRYLHRFDDALRLRGFSGEFMLMLSGGGLTTVEQAARMPIRLLESGPAGGVALGARVSRELEIEHMLALDMGGTTAKICFLDAGTPDTARRFEIARAWRNKKGSGLPVRIPTTELVEIGAGGGSIARRDRLGRLAVGPQSSGAVPGPACYGLGGSDATITDANVVLGKLLPDGFAGGRLNLRRDLAENAVSRNVAEPLGMSGQGWAAAGIVEVGEEAMANAARVHAIERGKDVSRYTLMASGGAGPLHAVRIAEKLGISKVVIPAFAGVGSAVGFLSAPIAYEVARSVLASTDQIDIARLSALQAEMADEALAVVAPALKGTGTAEIVLAAELRYEGQGHALRVALPKPVESEADVAVMMQAFVETYHAVYGSAMRDNAIELVALTLTAKGPEQPTAERPMAGKLHPATVNARVPLFETSAGGMVEAGQVLRHNAAAGASFAGPALVSEDQTTTYTPTGWRGVFHPFGHIVLEREASQ</sequence>
<accession>A0A4R3P215</accession>
<comment type="caution">
    <text evidence="3">The sequence shown here is derived from an EMBL/GenBank/DDBJ whole genome shotgun (WGS) entry which is preliminary data.</text>
</comment>
<dbReference type="GO" id="GO:0006749">
    <property type="term" value="P:glutathione metabolic process"/>
    <property type="evidence" value="ECO:0007669"/>
    <property type="project" value="TreeGrafter"/>
</dbReference>
<dbReference type="InterPro" id="IPR008040">
    <property type="entry name" value="Hydant_A_N"/>
</dbReference>
<evidence type="ECO:0000313" key="4">
    <source>
        <dbReference type="Proteomes" id="UP000295097"/>
    </source>
</evidence>
<gene>
    <name evidence="3" type="ORF">EDC90_1002138</name>
</gene>
<feature type="domain" description="Hydantoinase A/oxoprolinase" evidence="1">
    <location>
        <begin position="200"/>
        <end position="496"/>
    </location>
</feature>